<evidence type="ECO:0000256" key="2">
    <source>
        <dbReference type="SAM" id="SignalP"/>
    </source>
</evidence>
<evidence type="ECO:0000313" key="3">
    <source>
        <dbReference type="EMBL" id="KYP58925.1"/>
    </source>
</evidence>
<keyword evidence="4" id="KW-1185">Reference proteome</keyword>
<organism evidence="3 4">
    <name type="scientific">Cajanus cajan</name>
    <name type="common">Pigeon pea</name>
    <name type="synonym">Cajanus indicus</name>
    <dbReference type="NCBI Taxonomy" id="3821"/>
    <lineage>
        <taxon>Eukaryota</taxon>
        <taxon>Viridiplantae</taxon>
        <taxon>Streptophyta</taxon>
        <taxon>Embryophyta</taxon>
        <taxon>Tracheophyta</taxon>
        <taxon>Spermatophyta</taxon>
        <taxon>Magnoliopsida</taxon>
        <taxon>eudicotyledons</taxon>
        <taxon>Gunneridae</taxon>
        <taxon>Pentapetalae</taxon>
        <taxon>rosids</taxon>
        <taxon>fabids</taxon>
        <taxon>Fabales</taxon>
        <taxon>Fabaceae</taxon>
        <taxon>Papilionoideae</taxon>
        <taxon>50 kb inversion clade</taxon>
        <taxon>NPAAA clade</taxon>
        <taxon>indigoferoid/millettioid clade</taxon>
        <taxon>Phaseoleae</taxon>
        <taxon>Cajanus</taxon>
    </lineage>
</organism>
<gene>
    <name evidence="3" type="ORF">KK1_014347</name>
</gene>
<feature type="compositionally biased region" description="Basic residues" evidence="1">
    <location>
        <begin position="146"/>
        <end position="160"/>
    </location>
</feature>
<dbReference type="Proteomes" id="UP000075243">
    <property type="component" value="Chromosome 10"/>
</dbReference>
<dbReference type="Gramene" id="C.cajan_13924.t">
    <property type="protein sequence ID" value="C.cajan_13924.t"/>
    <property type="gene ID" value="C.cajan_13924"/>
</dbReference>
<name>A0A151SVU7_CAJCA</name>
<feature type="signal peptide" evidence="2">
    <location>
        <begin position="1"/>
        <end position="20"/>
    </location>
</feature>
<keyword evidence="2" id="KW-0732">Signal</keyword>
<sequence>MITFLVCALAIVGCRNSISGKSNTCWTKLSRCLPSVVVRIYLDGCFLRYDNYNFYAKATNGARDDVNCSGGEVQEDGRAGLGESVGRVVERVVSVAVGEGGGGGGGFGYPETKFRQPMKGIYCSRARKDEENCCLFLVICDDGKTKKRGEKRGSRPRTKAKKGEESHIRFVKTQKCPCPMHA</sequence>
<protein>
    <submittedName>
        <fullName evidence="3">Cysteine-rich receptor-like protein kinase 42</fullName>
    </submittedName>
</protein>
<dbReference type="EMBL" id="CM003612">
    <property type="protein sequence ID" value="KYP58925.1"/>
    <property type="molecule type" value="Genomic_DNA"/>
</dbReference>
<feature type="chain" id="PRO_5007588745" evidence="2">
    <location>
        <begin position="21"/>
        <end position="182"/>
    </location>
</feature>
<proteinExistence type="predicted"/>
<accession>A0A151SVU7</accession>
<evidence type="ECO:0000313" key="4">
    <source>
        <dbReference type="Proteomes" id="UP000075243"/>
    </source>
</evidence>
<reference evidence="3 4" key="1">
    <citation type="journal article" date="2012" name="Nat. Biotechnol.">
        <title>Draft genome sequence of pigeonpea (Cajanus cajan), an orphan legume crop of resource-poor farmers.</title>
        <authorList>
            <person name="Varshney R.K."/>
            <person name="Chen W."/>
            <person name="Li Y."/>
            <person name="Bharti A.K."/>
            <person name="Saxena R.K."/>
            <person name="Schlueter J.A."/>
            <person name="Donoghue M.T."/>
            <person name="Azam S."/>
            <person name="Fan G."/>
            <person name="Whaley A.M."/>
            <person name="Farmer A.D."/>
            <person name="Sheridan J."/>
            <person name="Iwata A."/>
            <person name="Tuteja R."/>
            <person name="Penmetsa R.V."/>
            <person name="Wu W."/>
            <person name="Upadhyaya H.D."/>
            <person name="Yang S.P."/>
            <person name="Shah T."/>
            <person name="Saxena K.B."/>
            <person name="Michael T."/>
            <person name="McCombie W.R."/>
            <person name="Yang B."/>
            <person name="Zhang G."/>
            <person name="Yang H."/>
            <person name="Wang J."/>
            <person name="Spillane C."/>
            <person name="Cook D.R."/>
            <person name="May G.D."/>
            <person name="Xu X."/>
            <person name="Jackson S.A."/>
        </authorList>
    </citation>
    <scope>NUCLEOTIDE SEQUENCE [LARGE SCALE GENOMIC DNA]</scope>
    <source>
        <strain evidence="4">cv. Asha</strain>
    </source>
</reference>
<dbReference type="AlphaFoldDB" id="A0A151SVU7"/>
<feature type="region of interest" description="Disordered" evidence="1">
    <location>
        <begin position="146"/>
        <end position="166"/>
    </location>
</feature>
<evidence type="ECO:0000256" key="1">
    <source>
        <dbReference type="SAM" id="MobiDB-lite"/>
    </source>
</evidence>